<proteinExistence type="predicted"/>
<reference evidence="1 2" key="1">
    <citation type="submission" date="2016-12" db="EMBL/GenBank/DDBJ databases">
        <title>The genomes of Aspergillus section Nigri reveals drivers in fungal speciation.</title>
        <authorList>
            <consortium name="DOE Joint Genome Institute"/>
            <person name="Vesth T.C."/>
            <person name="Nybo J."/>
            <person name="Theobald S."/>
            <person name="Brandl J."/>
            <person name="Frisvad J.C."/>
            <person name="Nielsen K.F."/>
            <person name="Lyhne E.K."/>
            <person name="Kogle M.E."/>
            <person name="Kuo A."/>
            <person name="Riley R."/>
            <person name="Clum A."/>
            <person name="Nolan M."/>
            <person name="Lipzen A."/>
            <person name="Salamov A."/>
            <person name="Henrissat B."/>
            <person name="Wiebenga A."/>
            <person name="De Vries R.P."/>
            <person name="Grigoriev I.V."/>
            <person name="Mortensen U.H."/>
            <person name="Andersen M.R."/>
            <person name="Baker S.E."/>
        </authorList>
    </citation>
    <scope>NUCLEOTIDE SEQUENCE [LARGE SCALE GENOMIC DNA]</scope>
    <source>
        <strain evidence="1 2">JOP 1030-1</strain>
    </source>
</reference>
<dbReference type="AlphaFoldDB" id="A0A318YZF8"/>
<dbReference type="RefSeq" id="XP_025426068.1">
    <property type="nucleotide sequence ID" value="XM_025571225.1"/>
</dbReference>
<dbReference type="EMBL" id="KZ821303">
    <property type="protein sequence ID" value="PYH40086.1"/>
    <property type="molecule type" value="Genomic_DNA"/>
</dbReference>
<protein>
    <submittedName>
        <fullName evidence="1">Uncharacterized protein</fullName>
    </submittedName>
</protein>
<keyword evidence="2" id="KW-1185">Reference proteome</keyword>
<accession>A0A318YZF8</accession>
<dbReference type="STRING" id="1450539.A0A318YZF8"/>
<name>A0A318YZF8_9EURO</name>
<dbReference type="OrthoDB" id="194358at2759"/>
<dbReference type="Proteomes" id="UP000248349">
    <property type="component" value="Unassembled WGS sequence"/>
</dbReference>
<sequence>MTNRQSSKWLHLAEQAEGLYIHNTRRLHHISQQLASPQTQLPSMIVFLGNKHKDTALRALFPDNTILSRQPYLQLDVDSRTTFAEHPMLFSHFDLNLELRNVRCDFDNCENIQFSPHIVGRYRGFDILLNRTIFLFTDVICIFADDIGGLDAVRALLTRWALVGRNASSLDYRPRILIVLEPETGSITHELLDESDFLFSLMQDRNISEVFATPVFHRLSGKPLSNVSQHCSLKDDLFKLTDFSRRDRRQDCYLFSTTHMATFFELSLHHTSQAPQVPLDFIRIDKGRPEISQSHSYHLRNFLVLTKKRGWTTEAQAAIIASALLVDAYPPGSHSK</sequence>
<evidence type="ECO:0000313" key="1">
    <source>
        <dbReference type="EMBL" id="PYH40086.1"/>
    </source>
</evidence>
<dbReference type="GeneID" id="37072453"/>
<gene>
    <name evidence="1" type="ORF">BP01DRAFT_233530</name>
</gene>
<organism evidence="1 2">
    <name type="scientific">Aspergillus saccharolyticus JOP 1030-1</name>
    <dbReference type="NCBI Taxonomy" id="1450539"/>
    <lineage>
        <taxon>Eukaryota</taxon>
        <taxon>Fungi</taxon>
        <taxon>Dikarya</taxon>
        <taxon>Ascomycota</taxon>
        <taxon>Pezizomycotina</taxon>
        <taxon>Eurotiomycetes</taxon>
        <taxon>Eurotiomycetidae</taxon>
        <taxon>Eurotiales</taxon>
        <taxon>Aspergillaceae</taxon>
        <taxon>Aspergillus</taxon>
        <taxon>Aspergillus subgen. Circumdati</taxon>
    </lineage>
</organism>
<evidence type="ECO:0000313" key="2">
    <source>
        <dbReference type="Proteomes" id="UP000248349"/>
    </source>
</evidence>